<organism evidence="3 4">
    <name type="scientific">Undibacterium luofuense</name>
    <dbReference type="NCBI Taxonomy" id="2828733"/>
    <lineage>
        <taxon>Bacteria</taxon>
        <taxon>Pseudomonadati</taxon>
        <taxon>Pseudomonadota</taxon>
        <taxon>Betaproteobacteria</taxon>
        <taxon>Burkholderiales</taxon>
        <taxon>Oxalobacteraceae</taxon>
        <taxon>Undibacterium</taxon>
    </lineage>
</organism>
<comment type="caution">
    <text evidence="3">The sequence shown here is derived from an EMBL/GenBank/DDBJ whole genome shotgun (WGS) entry which is preliminary data.</text>
</comment>
<keyword evidence="1" id="KW-0472">Membrane</keyword>
<proteinExistence type="predicted"/>
<reference evidence="3" key="1">
    <citation type="submission" date="2021-04" db="EMBL/GenBank/DDBJ databases">
        <title>novel species isolated from subtropical streams in China.</title>
        <authorList>
            <person name="Lu H."/>
        </authorList>
    </citation>
    <scope>NUCLEOTIDE SEQUENCE</scope>
    <source>
        <strain evidence="3">LFS511W</strain>
    </source>
</reference>
<dbReference type="InterPro" id="IPR025194">
    <property type="entry name" value="RodZ-like_C"/>
</dbReference>
<dbReference type="Pfam" id="PF13464">
    <property type="entry name" value="RodZ_C"/>
    <property type="match status" value="1"/>
</dbReference>
<dbReference type="PANTHER" id="PTHR34475">
    <property type="match status" value="1"/>
</dbReference>
<dbReference type="GO" id="GO:0003677">
    <property type="term" value="F:DNA binding"/>
    <property type="evidence" value="ECO:0007669"/>
    <property type="project" value="InterPro"/>
</dbReference>
<feature type="transmembrane region" description="Helical" evidence="1">
    <location>
        <begin position="132"/>
        <end position="152"/>
    </location>
</feature>
<evidence type="ECO:0000259" key="2">
    <source>
        <dbReference type="Pfam" id="PF13464"/>
    </source>
</evidence>
<evidence type="ECO:0000313" key="4">
    <source>
        <dbReference type="Proteomes" id="UP000680067"/>
    </source>
</evidence>
<protein>
    <submittedName>
        <fullName evidence="3">DUF4115 domain-containing protein</fullName>
    </submittedName>
</protein>
<keyword evidence="4" id="KW-1185">Reference proteome</keyword>
<feature type="domain" description="Cytoskeleton protein RodZ-like C-terminal" evidence="2">
    <location>
        <begin position="233"/>
        <end position="303"/>
    </location>
</feature>
<keyword evidence="1" id="KW-1133">Transmembrane helix</keyword>
<name>A0A941I7M7_9BURK</name>
<dbReference type="AlphaFoldDB" id="A0A941I7M7"/>
<accession>A0A941I7M7</accession>
<dbReference type="InterPro" id="IPR050400">
    <property type="entry name" value="Bact_Cytoskel_RodZ"/>
</dbReference>
<evidence type="ECO:0000313" key="3">
    <source>
        <dbReference type="EMBL" id="MBR7782994.1"/>
    </source>
</evidence>
<evidence type="ECO:0000256" key="1">
    <source>
        <dbReference type="SAM" id="Phobius"/>
    </source>
</evidence>
<dbReference type="Pfam" id="PF13413">
    <property type="entry name" value="HTH_25"/>
    <property type="match status" value="1"/>
</dbReference>
<dbReference type="InterPro" id="IPR010982">
    <property type="entry name" value="Lambda_DNA-bd_dom_sf"/>
</dbReference>
<dbReference type="Proteomes" id="UP000680067">
    <property type="component" value="Unassembled WGS sequence"/>
</dbReference>
<sequence length="307" mass="33184">MSEPGLIDEKFNDLATVGGGEAGTVGSFLRFRREIVNKSTQDVADALKISVRQIVYIESDEWSQFPAPAIARGFVRSYAKFVGVEWNEIVEKLPVALTTVSLIGDERPSLSAPFSDSGKKFLNKSSSGNWRYLLGAIFLALIACAFLMFQFAEKNGYFSQHLNQVSSAPSASAELPVSGTSNEKTSQVAETVIDTFGRTQKVDSASGVAINVNEISSSNVIDNLKSNSESFLTIKAREDSWIQIKGINGQMVFSKLLKAGSEEKFDIADGLSVKIGNAAGVDVFVKGLPYSFPVSKETNVANLVINK</sequence>
<keyword evidence="1" id="KW-0812">Transmembrane</keyword>
<dbReference type="RefSeq" id="WP_212688284.1">
    <property type="nucleotide sequence ID" value="NZ_JAGSPN010000009.1"/>
</dbReference>
<dbReference type="Gene3D" id="1.10.260.40">
    <property type="entry name" value="lambda repressor-like DNA-binding domains"/>
    <property type="match status" value="1"/>
</dbReference>
<dbReference type="EMBL" id="JAGSPN010000009">
    <property type="protein sequence ID" value="MBR7782994.1"/>
    <property type="molecule type" value="Genomic_DNA"/>
</dbReference>
<dbReference type="PANTHER" id="PTHR34475:SF1">
    <property type="entry name" value="CYTOSKELETON PROTEIN RODZ"/>
    <property type="match status" value="1"/>
</dbReference>
<gene>
    <name evidence="3" type="ORF">KDM89_12635</name>
</gene>